<gene>
    <name evidence="1" type="ORF">ABIF29_009615</name>
</gene>
<dbReference type="RefSeq" id="WP_125459181.1">
    <property type="nucleotide sequence ID" value="NZ_CP126026.1"/>
</dbReference>
<dbReference type="Proteomes" id="UP001565471">
    <property type="component" value="Unassembled WGS sequence"/>
</dbReference>
<dbReference type="EMBL" id="JBGBZA010000002">
    <property type="protein sequence ID" value="MEY9322816.1"/>
    <property type="molecule type" value="Genomic_DNA"/>
</dbReference>
<reference evidence="1 2" key="1">
    <citation type="submission" date="2024-07" db="EMBL/GenBank/DDBJ databases">
        <title>Genomic Encyclopedia of Type Strains, Phase V (KMG-V): Genome sequencing to study the core and pangenomes of soil and plant-associated prokaryotes.</title>
        <authorList>
            <person name="Whitman W."/>
        </authorList>
    </citation>
    <scope>NUCLEOTIDE SEQUENCE [LARGE SCALE GENOMIC DNA]</scope>
    <source>
        <strain evidence="1 2">USDA 415</strain>
    </source>
</reference>
<protein>
    <submittedName>
        <fullName evidence="1">Uncharacterized protein</fullName>
    </submittedName>
</protein>
<evidence type="ECO:0000313" key="2">
    <source>
        <dbReference type="Proteomes" id="UP001565471"/>
    </source>
</evidence>
<proteinExistence type="predicted"/>
<comment type="caution">
    <text evidence="1">The sequence shown here is derived from an EMBL/GenBank/DDBJ whole genome shotgun (WGS) entry which is preliminary data.</text>
</comment>
<evidence type="ECO:0000313" key="1">
    <source>
        <dbReference type="EMBL" id="MEY9322816.1"/>
    </source>
</evidence>
<accession>A0ABV4FHV3</accession>
<keyword evidence="2" id="KW-1185">Reference proteome</keyword>
<organism evidence="1 2">
    <name type="scientific">Bradyrhizobium elkanii</name>
    <dbReference type="NCBI Taxonomy" id="29448"/>
    <lineage>
        <taxon>Bacteria</taxon>
        <taxon>Pseudomonadati</taxon>
        <taxon>Pseudomonadota</taxon>
        <taxon>Alphaproteobacteria</taxon>
        <taxon>Hyphomicrobiales</taxon>
        <taxon>Nitrobacteraceae</taxon>
        <taxon>Bradyrhizobium</taxon>
    </lineage>
</organism>
<sequence length="63" mass="7230">MPRRPSNVNQADVQRVIRACQREKMPFRVTLQPNGAAVFEPAEILAQELSALDLWRQERRGQG</sequence>
<name>A0ABV4FHV3_BRAEL</name>